<dbReference type="InterPro" id="IPR004888">
    <property type="entry name" value="Glycoside_hydrolase_63"/>
</dbReference>
<comment type="caution">
    <text evidence="5">The sequence shown here is derived from an EMBL/GenBank/DDBJ whole genome shotgun (WGS) entry which is preliminary data.</text>
</comment>
<name>A0A328U8U9_9FIRM</name>
<proteinExistence type="inferred from homology"/>
<protein>
    <recommendedName>
        <fullName evidence="4">Mannosylglycerate hydrolase MGH1-like glycoside hydrolase domain-containing protein</fullName>
    </recommendedName>
</protein>
<dbReference type="GO" id="GO:0004573">
    <property type="term" value="F:Glc3Man9GlcNAc2 oligosaccharide glucosidase activity"/>
    <property type="evidence" value="ECO:0007669"/>
    <property type="project" value="InterPro"/>
</dbReference>
<dbReference type="PANTHER" id="PTHR10412:SF11">
    <property type="entry name" value="MANNOSYL-OLIGOSACCHARIDE GLUCOSIDASE"/>
    <property type="match status" value="1"/>
</dbReference>
<dbReference type="PANTHER" id="PTHR10412">
    <property type="entry name" value="MANNOSYL-OLIGOSACCHARIDE GLUCOSIDASE"/>
    <property type="match status" value="1"/>
</dbReference>
<evidence type="ECO:0000259" key="4">
    <source>
        <dbReference type="Pfam" id="PF22422"/>
    </source>
</evidence>
<gene>
    <name evidence="5" type="ORF">DPQ25_12155</name>
</gene>
<evidence type="ECO:0000256" key="1">
    <source>
        <dbReference type="ARBA" id="ARBA00010833"/>
    </source>
</evidence>
<dbReference type="GO" id="GO:0009311">
    <property type="term" value="P:oligosaccharide metabolic process"/>
    <property type="evidence" value="ECO:0007669"/>
    <property type="project" value="InterPro"/>
</dbReference>
<keyword evidence="3" id="KW-0326">Glycosidase</keyword>
<dbReference type="InterPro" id="IPR008928">
    <property type="entry name" value="6-hairpin_glycosidase_sf"/>
</dbReference>
<reference evidence="5 6" key="1">
    <citation type="submission" date="2018-06" db="EMBL/GenBank/DDBJ databases">
        <title>Noncontiguous genome sequence of Ruminococcaceae bacterium ASD2818.</title>
        <authorList>
            <person name="Chaplin A.V."/>
            <person name="Sokolova S.R."/>
            <person name="Kochetkova T.O."/>
            <person name="Goltsov A.Y."/>
            <person name="Trofimov D.Y."/>
            <person name="Efimov B.A."/>
        </authorList>
    </citation>
    <scope>NUCLEOTIDE SEQUENCE [LARGE SCALE GENOMIC DNA]</scope>
    <source>
        <strain evidence="5 6">ASD2818</strain>
    </source>
</reference>
<evidence type="ECO:0000256" key="2">
    <source>
        <dbReference type="ARBA" id="ARBA00022801"/>
    </source>
</evidence>
<dbReference type="Pfam" id="PF22422">
    <property type="entry name" value="MGH1-like_GH"/>
    <property type="match status" value="1"/>
</dbReference>
<organism evidence="5 6">
    <name type="scientific">Hydrogeniiclostridium mannosilyticum</name>
    <dbReference type="NCBI Taxonomy" id="2764322"/>
    <lineage>
        <taxon>Bacteria</taxon>
        <taxon>Bacillati</taxon>
        <taxon>Bacillota</taxon>
        <taxon>Clostridia</taxon>
        <taxon>Eubacteriales</taxon>
        <taxon>Acutalibacteraceae</taxon>
        <taxon>Hydrogeniiclostridium</taxon>
    </lineage>
</organism>
<dbReference type="InterPro" id="IPR054491">
    <property type="entry name" value="MGH1-like_GH"/>
</dbReference>
<dbReference type="EMBL" id="QLYR01000010">
    <property type="protein sequence ID" value="RAQ22706.1"/>
    <property type="molecule type" value="Genomic_DNA"/>
</dbReference>
<accession>A0A328U8U9</accession>
<keyword evidence="6" id="KW-1185">Reference proteome</keyword>
<evidence type="ECO:0000313" key="6">
    <source>
        <dbReference type="Proteomes" id="UP000249377"/>
    </source>
</evidence>
<evidence type="ECO:0000256" key="3">
    <source>
        <dbReference type="ARBA" id="ARBA00023295"/>
    </source>
</evidence>
<feature type="domain" description="Mannosylglycerate hydrolase MGH1-like glycoside hydrolase" evidence="4">
    <location>
        <begin position="59"/>
        <end position="372"/>
    </location>
</feature>
<dbReference type="SUPFAM" id="SSF48208">
    <property type="entry name" value="Six-hairpin glycosidases"/>
    <property type="match status" value="1"/>
</dbReference>
<dbReference type="RefSeq" id="WP_112333447.1">
    <property type="nucleotide sequence ID" value="NZ_QLYR01000010.1"/>
</dbReference>
<dbReference type="InterPro" id="IPR012341">
    <property type="entry name" value="6hp_glycosidase-like_sf"/>
</dbReference>
<dbReference type="GO" id="GO:0006487">
    <property type="term" value="P:protein N-linked glycosylation"/>
    <property type="evidence" value="ECO:0007669"/>
    <property type="project" value="TreeGrafter"/>
</dbReference>
<evidence type="ECO:0000313" key="5">
    <source>
        <dbReference type="EMBL" id="RAQ22706.1"/>
    </source>
</evidence>
<comment type="similarity">
    <text evidence="1">Belongs to the glycosyl hydrolase 63 family.</text>
</comment>
<dbReference type="AlphaFoldDB" id="A0A328U8U9"/>
<dbReference type="Proteomes" id="UP000249377">
    <property type="component" value="Unassembled WGS sequence"/>
</dbReference>
<dbReference type="Gene3D" id="1.50.10.10">
    <property type="match status" value="1"/>
</dbReference>
<keyword evidence="2" id="KW-0378">Hydrolase</keyword>
<sequence>MEKTVAGWWEKLDREHLRKSLEKVNRNIRTKGILGTRVSELYLPMGELLTGYAYGEFYDWDLYFENIYMAYFGVAKYCRNNVEAFLDQQLACGFVARTLLSPRMRQHFKPFLAQVVLLGLKQGQNILWVKDRYYQRLKKYLDYWFWYLDFDKNGLAVWDSADHTGMDNQVLRAGSLDAQIAEGVDLNCYLYRELLAMEIIANKLGEAADAQAFRQHAEKLRDCINTILWDDQDGFYYDRNERTGERIRYKSASSLTPLWAGVASEEQAKILIERHLLNPEEFWLEYPLASWAKNEKGYYQQRKSGECTWMGACWVPINYMAMHGLVRYGYKTEAEQLALKSFEMVSQEEEVREFYNAETGIGQGLNPFWGWSTLAYFMPLELLYGSDPTALNDGRIAPLAAEHLNLCF</sequence>